<dbReference type="SUPFAM" id="SSF52266">
    <property type="entry name" value="SGNH hydrolase"/>
    <property type="match status" value="1"/>
</dbReference>
<dbReference type="SUPFAM" id="SSF53474">
    <property type="entry name" value="alpha/beta-Hydrolases"/>
    <property type="match status" value="1"/>
</dbReference>
<dbReference type="AlphaFoldDB" id="A0A1Q9ESE5"/>
<evidence type="ECO:0000313" key="3">
    <source>
        <dbReference type="Proteomes" id="UP000186817"/>
    </source>
</evidence>
<dbReference type="CDD" id="cd00229">
    <property type="entry name" value="SGNH_hydrolase"/>
    <property type="match status" value="1"/>
</dbReference>
<gene>
    <name evidence="2" type="primary">rluD</name>
    <name evidence="2" type="ORF">AK812_SmicGene5938</name>
</gene>
<dbReference type="InterPro" id="IPR020103">
    <property type="entry name" value="PsdUridine_synth_cat_dom_sf"/>
</dbReference>
<dbReference type="OrthoDB" id="415087at2759"/>
<evidence type="ECO:0000313" key="2">
    <source>
        <dbReference type="EMBL" id="OLQ10349.1"/>
    </source>
</evidence>
<sequence>MVQLLGMKKLSGEQFPPVSKLKVERLPGCKLRSLNQDSAAGPGPPAETLPTSSKGRTRCAREEWLKRHVQQESLGDDGATFRPGMTLESIGNVIMRETEELQSKRIKLLPASSKVEVLSISSKSERRMHVRDADGVDGWVSIRKESDEELWALIPPITAGCKLYSREEELRCFYDVESWDVICLVRRGEHMFATGQPVSNEGYTMVPVRLRNGAMGAVQLELVSQRPEVRGVPHGTGHRHEPEVEVTPWDLELVHRLPPKSQCLLRIVIYGDGLTGEDDPVYAHRFAAELDCEGLSTEVVTCGLVGITAHHLAAGRDDKALRDIQKRAGPGLGSLLRPEKGSPSVGLVIITAGINDILRFNREYNKREPHQIVEALLTLHQLCNSLGVPTVAVGMPDVGATSSKFIGGARKQVNSLLAKWVEESPPGSPRLFVNPAALLPHGPRAKRHGLWRDELHVSTKGSELLGLRLAQQVMPLVKELHSHSILDAADPSTLPLSVYMEAVEVHERSHLMENAASNFMPVLRKWQEPAATLLQRSWRRSRMRAPPDAVDSKTGLIRVHSQHIGAPLLGDEMYGGSRVTAHPAAPKRVALHAWRFQAPHPSQSQILRLEAPLPPDLQGCLNQLTLHWTGSSYEAEDGFRRNDEVVKCQLHGPRAMATQHLLSLSGHLRREFTAANSLLRTARFWSGIAKVVLALGLSKWLRSLLRHFWWHRGMFAMLQASTLVNLRRMWGNRQRYQVMLYEHEELEEEYAVWWPERTSELESPRRLWILVPGGMSDGDSVAGYFDELLQSGVIDKANEDWCLFHNAGTGGAEWRKQTYAGLSDPAFLLDYLKRLGAYSRDEHTKHGCPYREIVILGFSVGGMLTLSTADKIFNAKVYHAKPEEALQKPTLLAGRAQSASLSKDGHCSVKDGQQQSSGERVSRRCTREVRPCRLRFVSVHSPDHLRNTFEAMTKWSWFARSKAATEDDLTKEDWG</sequence>
<name>A0A1Q9ESE5_SYMMI</name>
<keyword evidence="3" id="KW-1185">Reference proteome</keyword>
<evidence type="ECO:0000256" key="1">
    <source>
        <dbReference type="SAM" id="MobiDB-lite"/>
    </source>
</evidence>
<dbReference type="GO" id="GO:0004622">
    <property type="term" value="F:phosphatidylcholine lysophospholipase activity"/>
    <property type="evidence" value="ECO:0007669"/>
    <property type="project" value="TreeGrafter"/>
</dbReference>
<organism evidence="2 3">
    <name type="scientific">Symbiodinium microadriaticum</name>
    <name type="common">Dinoflagellate</name>
    <name type="synonym">Zooxanthella microadriatica</name>
    <dbReference type="NCBI Taxonomy" id="2951"/>
    <lineage>
        <taxon>Eukaryota</taxon>
        <taxon>Sar</taxon>
        <taxon>Alveolata</taxon>
        <taxon>Dinophyceae</taxon>
        <taxon>Suessiales</taxon>
        <taxon>Symbiodiniaceae</taxon>
        <taxon>Symbiodinium</taxon>
    </lineage>
</organism>
<dbReference type="Gene3D" id="3.40.50.1110">
    <property type="entry name" value="SGNH hydrolase"/>
    <property type="match status" value="1"/>
</dbReference>
<dbReference type="GO" id="GO:0009982">
    <property type="term" value="F:pseudouridine synthase activity"/>
    <property type="evidence" value="ECO:0007669"/>
    <property type="project" value="InterPro"/>
</dbReference>
<reference evidence="2 3" key="1">
    <citation type="submission" date="2016-02" db="EMBL/GenBank/DDBJ databases">
        <title>Genome analysis of coral dinoflagellate symbionts highlights evolutionary adaptations to a symbiotic lifestyle.</title>
        <authorList>
            <person name="Aranda M."/>
            <person name="Li Y."/>
            <person name="Liew Y.J."/>
            <person name="Baumgarten S."/>
            <person name="Simakov O."/>
            <person name="Wilson M."/>
            <person name="Piel J."/>
            <person name="Ashoor H."/>
            <person name="Bougouffa S."/>
            <person name="Bajic V.B."/>
            <person name="Ryu T."/>
            <person name="Ravasi T."/>
            <person name="Bayer T."/>
            <person name="Micklem G."/>
            <person name="Kim H."/>
            <person name="Bhak J."/>
            <person name="Lajeunesse T.C."/>
            <person name="Voolstra C.R."/>
        </authorList>
    </citation>
    <scope>NUCLEOTIDE SEQUENCE [LARGE SCALE GENOMIC DNA]</scope>
    <source>
        <strain evidence="2 3">CCMP2467</strain>
    </source>
</reference>
<proteinExistence type="predicted"/>
<dbReference type="GO" id="GO:0003723">
    <property type="term" value="F:RNA binding"/>
    <property type="evidence" value="ECO:0007669"/>
    <property type="project" value="InterPro"/>
</dbReference>
<dbReference type="EMBL" id="LSRX01000080">
    <property type="protein sequence ID" value="OLQ10349.1"/>
    <property type="molecule type" value="Genomic_DNA"/>
</dbReference>
<comment type="caution">
    <text evidence="2">The sequence shown here is derived from an EMBL/GenBank/DDBJ whole genome shotgun (WGS) entry which is preliminary data.</text>
</comment>
<protein>
    <submittedName>
        <fullName evidence="2">Ribosomal large subunit pseudouridine synthase D</fullName>
    </submittedName>
</protein>
<dbReference type="InterPro" id="IPR051532">
    <property type="entry name" value="Ester_Hydrolysis_Enzymes"/>
</dbReference>
<dbReference type="GO" id="GO:0001522">
    <property type="term" value="P:pseudouridine synthesis"/>
    <property type="evidence" value="ECO:0007669"/>
    <property type="project" value="InterPro"/>
</dbReference>
<dbReference type="PANTHER" id="PTHR30383">
    <property type="entry name" value="THIOESTERASE 1/PROTEASE 1/LYSOPHOSPHOLIPASE L1"/>
    <property type="match status" value="1"/>
</dbReference>
<dbReference type="Gene3D" id="3.40.50.1820">
    <property type="entry name" value="alpha/beta hydrolase"/>
    <property type="match status" value="1"/>
</dbReference>
<dbReference type="Proteomes" id="UP000186817">
    <property type="component" value="Unassembled WGS sequence"/>
</dbReference>
<dbReference type="InterPro" id="IPR029058">
    <property type="entry name" value="AB_hydrolase_fold"/>
</dbReference>
<dbReference type="Gene3D" id="3.30.2350.10">
    <property type="entry name" value="Pseudouridine synthase"/>
    <property type="match status" value="1"/>
</dbReference>
<dbReference type="SUPFAM" id="SSF55120">
    <property type="entry name" value="Pseudouridine synthase"/>
    <property type="match status" value="1"/>
</dbReference>
<feature type="region of interest" description="Disordered" evidence="1">
    <location>
        <begin position="33"/>
        <end position="56"/>
    </location>
</feature>
<accession>A0A1Q9ESE5</accession>
<dbReference type="InterPro" id="IPR036514">
    <property type="entry name" value="SGNH_hydro_sf"/>
</dbReference>
<feature type="region of interest" description="Disordered" evidence="1">
    <location>
        <begin position="903"/>
        <end position="923"/>
    </location>
</feature>
<dbReference type="PANTHER" id="PTHR30383:SF5">
    <property type="entry name" value="SGNH HYDROLASE-TYPE ESTERASE DOMAIN-CONTAINING PROTEIN"/>
    <property type="match status" value="1"/>
</dbReference>